<dbReference type="AlphaFoldDB" id="A0AAN6N487"/>
<evidence type="ECO:0000313" key="2">
    <source>
        <dbReference type="EMBL" id="KAK3938099.1"/>
    </source>
</evidence>
<dbReference type="EMBL" id="MU853837">
    <property type="protein sequence ID" value="KAK3938099.1"/>
    <property type="molecule type" value="Genomic_DNA"/>
</dbReference>
<sequence>MSEASSARARETSHYISEDEVIESRELASKGEQRLRAIADGEPNVFSFRVPCSDGHYASVELHVSLIVCHSAHHVLYAVTGNYTPSHNAVSSDEVHQTAQLVYDTYIRVSWLRLDSNFLERRPPISTPAWTCRGTARPDLDTQGQNLACISGHVDDEPTDAATGRAESESRTSTTAGSTQDKDTTSKLDRLDTLANYIVNQVIRGQAKRERKERKEVDLIGVDDAVSQCLLHDTDDESLDYHLDKVETALKAFIKGSKSDAKRRTWTAWFYLANLRIARELRRKGRKHRPSNGAKLCNRIVNHLLVFNGEAVTGVYNALAEQCHKITKAAEATPEDMERISIKVAVALRGRVLSPPDSSRIPCPAVWVSVLLKRVPYHKICCDLGLHNFAALRLELEWSTLGGRRVMAMGVRPSLIKDKWSAFVSVNLALEDVRKGLKSDISSNDQPRFSDLNEVLNGN</sequence>
<evidence type="ECO:0000313" key="3">
    <source>
        <dbReference type="Proteomes" id="UP001303473"/>
    </source>
</evidence>
<evidence type="ECO:0000256" key="1">
    <source>
        <dbReference type="SAM" id="MobiDB-lite"/>
    </source>
</evidence>
<accession>A0AAN6N487</accession>
<organism evidence="2 3">
    <name type="scientific">Diplogelasinospora grovesii</name>
    <dbReference type="NCBI Taxonomy" id="303347"/>
    <lineage>
        <taxon>Eukaryota</taxon>
        <taxon>Fungi</taxon>
        <taxon>Dikarya</taxon>
        <taxon>Ascomycota</taxon>
        <taxon>Pezizomycotina</taxon>
        <taxon>Sordariomycetes</taxon>
        <taxon>Sordariomycetidae</taxon>
        <taxon>Sordariales</taxon>
        <taxon>Diplogelasinosporaceae</taxon>
        <taxon>Diplogelasinospora</taxon>
    </lineage>
</organism>
<feature type="region of interest" description="Disordered" evidence="1">
    <location>
        <begin position="150"/>
        <end position="185"/>
    </location>
</feature>
<protein>
    <submittedName>
        <fullName evidence="2">Uncharacterized protein</fullName>
    </submittedName>
</protein>
<comment type="caution">
    <text evidence="2">The sequence shown here is derived from an EMBL/GenBank/DDBJ whole genome shotgun (WGS) entry which is preliminary data.</text>
</comment>
<gene>
    <name evidence="2" type="ORF">QBC46DRAFT_460445</name>
</gene>
<dbReference type="Proteomes" id="UP001303473">
    <property type="component" value="Unassembled WGS sequence"/>
</dbReference>
<reference evidence="3" key="1">
    <citation type="journal article" date="2023" name="Mol. Phylogenet. Evol.">
        <title>Genome-scale phylogeny and comparative genomics of the fungal order Sordariales.</title>
        <authorList>
            <person name="Hensen N."/>
            <person name="Bonometti L."/>
            <person name="Westerberg I."/>
            <person name="Brannstrom I.O."/>
            <person name="Guillou S."/>
            <person name="Cros-Aarteil S."/>
            <person name="Calhoun S."/>
            <person name="Haridas S."/>
            <person name="Kuo A."/>
            <person name="Mondo S."/>
            <person name="Pangilinan J."/>
            <person name="Riley R."/>
            <person name="LaButti K."/>
            <person name="Andreopoulos B."/>
            <person name="Lipzen A."/>
            <person name="Chen C."/>
            <person name="Yan M."/>
            <person name="Daum C."/>
            <person name="Ng V."/>
            <person name="Clum A."/>
            <person name="Steindorff A."/>
            <person name="Ohm R.A."/>
            <person name="Martin F."/>
            <person name="Silar P."/>
            <person name="Natvig D.O."/>
            <person name="Lalanne C."/>
            <person name="Gautier V."/>
            <person name="Ament-Velasquez S.L."/>
            <person name="Kruys A."/>
            <person name="Hutchinson M.I."/>
            <person name="Powell A.J."/>
            <person name="Barry K."/>
            <person name="Miller A.N."/>
            <person name="Grigoriev I.V."/>
            <person name="Debuchy R."/>
            <person name="Gladieux P."/>
            <person name="Hiltunen Thoren M."/>
            <person name="Johannesson H."/>
        </authorList>
    </citation>
    <scope>NUCLEOTIDE SEQUENCE [LARGE SCALE GENOMIC DNA]</scope>
    <source>
        <strain evidence="3">CBS 340.73</strain>
    </source>
</reference>
<name>A0AAN6N487_9PEZI</name>
<proteinExistence type="predicted"/>
<keyword evidence="3" id="KW-1185">Reference proteome</keyword>